<dbReference type="GO" id="GO:0005829">
    <property type="term" value="C:cytosol"/>
    <property type="evidence" value="ECO:0007669"/>
    <property type="project" value="TreeGrafter"/>
</dbReference>
<dbReference type="GO" id="GO:0000976">
    <property type="term" value="F:transcription cis-regulatory region binding"/>
    <property type="evidence" value="ECO:0007669"/>
    <property type="project" value="TreeGrafter"/>
</dbReference>
<evidence type="ECO:0000256" key="1">
    <source>
        <dbReference type="ARBA" id="ARBA00023125"/>
    </source>
</evidence>
<sequence length="219" mass="24024">MRILVIEDDAVLRNQIVQALKGQGMVTDTADNGEDGLHLAETEVYDAIVLDLGLPVRDGLSVLRALRDAGDSVPVAILTARARWTERVDGLDAGADDYIVKPFHMAELMARIRALVRRSQGAVSDMFELGDVSVDLSNGTVFRNGLPVDLTRHEHSLLAHLVRNAGRYISTHELADHIYGYDSERDSNTVAVFVARLRKKLGADLIRSSRGRGYQVPGP</sequence>
<protein>
    <submittedName>
        <fullName evidence="6">Response regulator</fullName>
    </submittedName>
</protein>
<organism evidence="6 7">
    <name type="scientific">Oceanomicrobium pacificus</name>
    <dbReference type="NCBI Taxonomy" id="2692916"/>
    <lineage>
        <taxon>Bacteria</taxon>
        <taxon>Pseudomonadati</taxon>
        <taxon>Pseudomonadota</taxon>
        <taxon>Alphaproteobacteria</taxon>
        <taxon>Rhodobacterales</taxon>
        <taxon>Paracoccaceae</taxon>
        <taxon>Oceanomicrobium</taxon>
    </lineage>
</organism>
<dbReference type="Gene3D" id="6.10.250.690">
    <property type="match status" value="1"/>
</dbReference>
<name>A0A6B0TQ67_9RHOB</name>
<dbReference type="GO" id="GO:0032993">
    <property type="term" value="C:protein-DNA complex"/>
    <property type="evidence" value="ECO:0007669"/>
    <property type="project" value="TreeGrafter"/>
</dbReference>
<dbReference type="Gene3D" id="1.10.10.10">
    <property type="entry name" value="Winged helix-like DNA-binding domain superfamily/Winged helix DNA-binding domain"/>
    <property type="match status" value="1"/>
</dbReference>
<dbReference type="GO" id="GO:0006355">
    <property type="term" value="P:regulation of DNA-templated transcription"/>
    <property type="evidence" value="ECO:0007669"/>
    <property type="project" value="InterPro"/>
</dbReference>
<evidence type="ECO:0000259" key="4">
    <source>
        <dbReference type="PROSITE" id="PS50110"/>
    </source>
</evidence>
<dbReference type="CDD" id="cd00383">
    <property type="entry name" value="trans_reg_C"/>
    <property type="match status" value="1"/>
</dbReference>
<dbReference type="SMART" id="SM00862">
    <property type="entry name" value="Trans_reg_C"/>
    <property type="match status" value="1"/>
</dbReference>
<dbReference type="EMBL" id="WUWG01000001">
    <property type="protein sequence ID" value="MXU63928.1"/>
    <property type="molecule type" value="Genomic_DNA"/>
</dbReference>
<dbReference type="RefSeq" id="WP_160850920.1">
    <property type="nucleotide sequence ID" value="NZ_WUWG01000001.1"/>
</dbReference>
<evidence type="ECO:0000313" key="6">
    <source>
        <dbReference type="EMBL" id="MXU63928.1"/>
    </source>
</evidence>
<accession>A0A6B0TQ67</accession>
<dbReference type="Proteomes" id="UP000436016">
    <property type="component" value="Unassembled WGS sequence"/>
</dbReference>
<dbReference type="InterPro" id="IPR001867">
    <property type="entry name" value="OmpR/PhoB-type_DNA-bd"/>
</dbReference>
<comment type="caution">
    <text evidence="6">The sequence shown here is derived from an EMBL/GenBank/DDBJ whole genome shotgun (WGS) entry which is preliminary data.</text>
</comment>
<evidence type="ECO:0000313" key="7">
    <source>
        <dbReference type="Proteomes" id="UP000436016"/>
    </source>
</evidence>
<dbReference type="InterPro" id="IPR001789">
    <property type="entry name" value="Sig_transdc_resp-reg_receiver"/>
</dbReference>
<proteinExistence type="predicted"/>
<evidence type="ECO:0000256" key="3">
    <source>
        <dbReference type="PROSITE-ProRule" id="PRU01091"/>
    </source>
</evidence>
<evidence type="ECO:0000256" key="2">
    <source>
        <dbReference type="PROSITE-ProRule" id="PRU00169"/>
    </source>
</evidence>
<gene>
    <name evidence="6" type="ORF">GSH16_00615</name>
</gene>
<feature type="domain" description="OmpR/PhoB-type" evidence="5">
    <location>
        <begin position="124"/>
        <end position="218"/>
    </location>
</feature>
<keyword evidence="7" id="KW-1185">Reference proteome</keyword>
<dbReference type="SMART" id="SM00448">
    <property type="entry name" value="REC"/>
    <property type="match status" value="1"/>
</dbReference>
<feature type="modified residue" description="4-aspartylphosphate" evidence="2">
    <location>
        <position position="51"/>
    </location>
</feature>
<dbReference type="PANTHER" id="PTHR48111">
    <property type="entry name" value="REGULATOR OF RPOS"/>
    <property type="match status" value="1"/>
</dbReference>
<dbReference type="InterPro" id="IPR011006">
    <property type="entry name" value="CheY-like_superfamily"/>
</dbReference>
<feature type="DNA-binding region" description="OmpR/PhoB-type" evidence="3">
    <location>
        <begin position="124"/>
        <end position="218"/>
    </location>
</feature>
<dbReference type="Gene3D" id="3.40.50.2300">
    <property type="match status" value="1"/>
</dbReference>
<dbReference type="PROSITE" id="PS50110">
    <property type="entry name" value="RESPONSE_REGULATORY"/>
    <property type="match status" value="1"/>
</dbReference>
<dbReference type="Pfam" id="PF00486">
    <property type="entry name" value="Trans_reg_C"/>
    <property type="match status" value="1"/>
</dbReference>
<dbReference type="SUPFAM" id="SSF52172">
    <property type="entry name" value="CheY-like"/>
    <property type="match status" value="1"/>
</dbReference>
<dbReference type="Pfam" id="PF00072">
    <property type="entry name" value="Response_reg"/>
    <property type="match status" value="1"/>
</dbReference>
<dbReference type="GO" id="GO:0000156">
    <property type="term" value="F:phosphorelay response regulator activity"/>
    <property type="evidence" value="ECO:0007669"/>
    <property type="project" value="TreeGrafter"/>
</dbReference>
<dbReference type="AlphaFoldDB" id="A0A6B0TQ67"/>
<dbReference type="PROSITE" id="PS51755">
    <property type="entry name" value="OMPR_PHOB"/>
    <property type="match status" value="1"/>
</dbReference>
<keyword evidence="1 3" id="KW-0238">DNA-binding</keyword>
<evidence type="ECO:0000259" key="5">
    <source>
        <dbReference type="PROSITE" id="PS51755"/>
    </source>
</evidence>
<feature type="domain" description="Response regulatory" evidence="4">
    <location>
        <begin position="2"/>
        <end position="116"/>
    </location>
</feature>
<keyword evidence="2" id="KW-0597">Phosphoprotein</keyword>
<dbReference type="InterPro" id="IPR036388">
    <property type="entry name" value="WH-like_DNA-bd_sf"/>
</dbReference>
<dbReference type="PANTHER" id="PTHR48111:SF37">
    <property type="entry name" value="RESPONSE REGULATOR PROTEIN CARR"/>
    <property type="match status" value="1"/>
</dbReference>
<dbReference type="InterPro" id="IPR039420">
    <property type="entry name" value="WalR-like"/>
</dbReference>
<reference evidence="6 7" key="1">
    <citation type="submission" date="2019-12" db="EMBL/GenBank/DDBJ databases">
        <title>Strain KN286 was isolated from seawater, which was collected from Caroline Seamount in the tropical western Pacific.</title>
        <authorList>
            <person name="Wang Q."/>
        </authorList>
    </citation>
    <scope>NUCLEOTIDE SEQUENCE [LARGE SCALE GENOMIC DNA]</scope>
    <source>
        <strain evidence="6 7">KN286</strain>
    </source>
</reference>